<dbReference type="Pfam" id="PF00498">
    <property type="entry name" value="FHA"/>
    <property type="match status" value="1"/>
</dbReference>
<dbReference type="InterPro" id="IPR008984">
    <property type="entry name" value="SMAD_FHA_dom_sf"/>
</dbReference>
<name>A0A7J5AZI8_9MICO</name>
<feature type="compositionally biased region" description="Low complexity" evidence="2">
    <location>
        <begin position="107"/>
        <end position="153"/>
    </location>
</feature>
<protein>
    <submittedName>
        <fullName evidence="4">FHA domain-containing protein</fullName>
    </submittedName>
</protein>
<evidence type="ECO:0000259" key="3">
    <source>
        <dbReference type="PROSITE" id="PS50006"/>
    </source>
</evidence>
<reference evidence="4 5" key="1">
    <citation type="submission" date="2019-09" db="EMBL/GenBank/DDBJ databases">
        <title>Phylogeny of genus Pseudoclavibacter and closely related genus.</title>
        <authorList>
            <person name="Li Y."/>
        </authorList>
    </citation>
    <scope>NUCLEOTIDE SEQUENCE [LARGE SCALE GENOMIC DNA]</scope>
    <source>
        <strain evidence="4 5">THG-MD12</strain>
    </source>
</reference>
<feature type="domain" description="FHA" evidence="3">
    <location>
        <begin position="230"/>
        <end position="283"/>
    </location>
</feature>
<gene>
    <name evidence="4" type="ORF">F8O03_15085</name>
</gene>
<feature type="compositionally biased region" description="Polar residues" evidence="2">
    <location>
        <begin position="186"/>
        <end position="201"/>
    </location>
</feature>
<feature type="compositionally biased region" description="Low complexity" evidence="2">
    <location>
        <begin position="8"/>
        <end position="18"/>
    </location>
</feature>
<feature type="compositionally biased region" description="Pro residues" evidence="2">
    <location>
        <begin position="160"/>
        <end position="173"/>
    </location>
</feature>
<dbReference type="Proteomes" id="UP000490386">
    <property type="component" value="Unassembled WGS sequence"/>
</dbReference>
<feature type="region of interest" description="Disordered" evidence="2">
    <location>
        <begin position="1"/>
        <end position="207"/>
    </location>
</feature>
<dbReference type="PROSITE" id="PS50006">
    <property type="entry name" value="FHA_DOMAIN"/>
    <property type="match status" value="1"/>
</dbReference>
<evidence type="ECO:0000313" key="4">
    <source>
        <dbReference type="EMBL" id="KAB1636879.1"/>
    </source>
</evidence>
<comment type="caution">
    <text evidence="4">The sequence shown here is derived from an EMBL/GenBank/DDBJ whole genome shotgun (WGS) entry which is preliminary data.</text>
</comment>
<feature type="compositionally biased region" description="Pro residues" evidence="2">
    <location>
        <begin position="94"/>
        <end position="106"/>
    </location>
</feature>
<evidence type="ECO:0000313" key="5">
    <source>
        <dbReference type="Proteomes" id="UP000490386"/>
    </source>
</evidence>
<dbReference type="OrthoDB" id="3637276at2"/>
<dbReference type="Gene3D" id="2.60.200.20">
    <property type="match status" value="1"/>
</dbReference>
<keyword evidence="5" id="KW-1185">Reference proteome</keyword>
<evidence type="ECO:0000256" key="1">
    <source>
        <dbReference type="ARBA" id="ARBA00022553"/>
    </source>
</evidence>
<organism evidence="4 5">
    <name type="scientific">Pseudoclavibacter terrae</name>
    <dbReference type="NCBI Taxonomy" id="1530195"/>
    <lineage>
        <taxon>Bacteria</taxon>
        <taxon>Bacillati</taxon>
        <taxon>Actinomycetota</taxon>
        <taxon>Actinomycetes</taxon>
        <taxon>Micrococcales</taxon>
        <taxon>Microbacteriaceae</taxon>
        <taxon>Pseudoclavibacter</taxon>
    </lineage>
</organism>
<dbReference type="SUPFAM" id="SSF49879">
    <property type="entry name" value="SMAD/FHA domain"/>
    <property type="match status" value="1"/>
</dbReference>
<evidence type="ECO:0000256" key="2">
    <source>
        <dbReference type="SAM" id="MobiDB-lite"/>
    </source>
</evidence>
<dbReference type="EMBL" id="WBJX01000005">
    <property type="protein sequence ID" value="KAB1636879.1"/>
    <property type="molecule type" value="Genomic_DNA"/>
</dbReference>
<dbReference type="CDD" id="cd00060">
    <property type="entry name" value="FHA"/>
    <property type="match status" value="1"/>
</dbReference>
<accession>A0A7J5AZI8</accession>
<proteinExistence type="predicted"/>
<dbReference type="AlphaFoldDB" id="A0A7J5AZI8"/>
<feature type="compositionally biased region" description="Polar residues" evidence="2">
    <location>
        <begin position="68"/>
        <end position="78"/>
    </location>
</feature>
<keyword evidence="1" id="KW-0597">Phosphoprotein</keyword>
<dbReference type="InterPro" id="IPR000253">
    <property type="entry name" value="FHA_dom"/>
</dbReference>
<sequence>MRMRPSPRRAGPSASGAASEDDLRSAAASEPYHGDVERSGFIEVPPGMIGQGASMSETADERDRAARSEQSARGSSPEGSPDDWLRAELDDDYPLPPLPAPRPRLTPQPAAQSLQPAAQGLQPAAQSLQPAAQSLQPAAQGLPPAAPQFGAAAKVTSAPLEPPLEPPLAPPFAPVDRAQPAAPFQGPSTTPELDARQSSLQEPGAHAEQPLPEWVIVLSDGVSLPIYGPVVIGRNPSQERFPDASVSAVPDITQTMSKTHARFWADGDRLYVDDLNSTNGVALFPGGNAHGALAVEPGVPAELRSGDVVQLGEYRLSIRRS</sequence>